<feature type="domain" description="C2H2-type" evidence="9">
    <location>
        <begin position="347"/>
        <end position="374"/>
    </location>
</feature>
<dbReference type="SMART" id="SM00868">
    <property type="entry name" value="zf-AD"/>
    <property type="match status" value="1"/>
</dbReference>
<evidence type="ECO:0000256" key="2">
    <source>
        <dbReference type="ARBA" id="ARBA00022723"/>
    </source>
</evidence>
<evidence type="ECO:0000313" key="12">
    <source>
        <dbReference type="Proteomes" id="UP000653454"/>
    </source>
</evidence>
<evidence type="ECO:0000256" key="4">
    <source>
        <dbReference type="ARBA" id="ARBA00022771"/>
    </source>
</evidence>
<evidence type="ECO:0000256" key="1">
    <source>
        <dbReference type="ARBA" id="ARBA00004123"/>
    </source>
</evidence>
<comment type="subcellular location">
    <subcellularLocation>
        <location evidence="1">Nucleus</location>
    </subcellularLocation>
</comment>
<keyword evidence="4 7" id="KW-0863">Zinc-finger</keyword>
<evidence type="ECO:0000259" key="10">
    <source>
        <dbReference type="PROSITE" id="PS51915"/>
    </source>
</evidence>
<feature type="binding site" evidence="8">
    <location>
        <position position="14"/>
    </location>
    <ligand>
        <name>Zn(2+)</name>
        <dbReference type="ChEBI" id="CHEBI:29105"/>
    </ligand>
</feature>
<dbReference type="PANTHER" id="PTHR24393:SF34">
    <property type="entry name" value="PR_SET DOMAIN 13"/>
    <property type="match status" value="1"/>
</dbReference>
<dbReference type="SUPFAM" id="SSF57667">
    <property type="entry name" value="beta-beta-alpha zinc fingers"/>
    <property type="match status" value="3"/>
</dbReference>
<dbReference type="EMBL" id="CAJHNJ030000033">
    <property type="protein sequence ID" value="CAG9127000.1"/>
    <property type="molecule type" value="Genomic_DNA"/>
</dbReference>
<dbReference type="FunFam" id="3.30.160.60:FF:000065">
    <property type="entry name" value="B-cell CLL/lymphoma 6, member B"/>
    <property type="match status" value="2"/>
</dbReference>
<dbReference type="GO" id="GO:0001228">
    <property type="term" value="F:DNA-binding transcription activator activity, RNA polymerase II-specific"/>
    <property type="evidence" value="ECO:0007669"/>
    <property type="project" value="TreeGrafter"/>
</dbReference>
<dbReference type="InterPro" id="IPR013087">
    <property type="entry name" value="Znf_C2H2_type"/>
</dbReference>
<evidence type="ECO:0000256" key="5">
    <source>
        <dbReference type="ARBA" id="ARBA00022833"/>
    </source>
</evidence>
<sequence>MGDSKKFILDMNSCRICLVKKKPLCPLFKYKLSGNYAEMLTAIADVKVASNDGLPDKICTKCCTALEKAFLLKTVAERTDKLLQKNLSKILAKRPTKKISFDSLTDIKSEIGPLNIKNEPKWEMEIEVLGDTSTKAVDSVDGKDIVIANTVIRKFDGKSEDVKNDFFNDDVDISWKTIKTDPKSEDGDVEYLDDNFFQDDDYDDQDYVPPKKEKGKTKFKKPKLSDIKVYKEKKVLGKVKVIKQESGEGKANLITCYPVTKNGSRGAPILLKRPKDATILKVHPNYKSKKPGETQSRVPIRDKPLRVVRSAKPAPAKQKEKLVCPVCGILTFTLGNHMTTHQEKKKYSCTECTKTFSQKTNLQIHMKQHSGIKDHICEICGAGFYCQKGLLRHNLIHKGERPFGCTLCPKRFIARCDLNRHLRIHSGYKPYKCNVCTMSFNAKHQLQNHERMHTGERPYTCQKSALNVHMKIHRGVKAFRCDICQMSFTQGHHLKNHELTHTGDRPFHCQVCNVSFSYKVNLNNHVFKFHGINLKFKSIHVVTEEILRREMDMAGEARIAISNILPSLDVAPPPAAHETVAGDY</sequence>
<dbReference type="AlphaFoldDB" id="A0A8S4FIP3"/>
<reference evidence="11" key="1">
    <citation type="submission" date="2020-11" db="EMBL/GenBank/DDBJ databases">
        <authorList>
            <person name="Whiteford S."/>
        </authorList>
    </citation>
    <scope>NUCLEOTIDE SEQUENCE</scope>
</reference>
<gene>
    <name evidence="11" type="ORF">PLXY2_LOCUS8784</name>
</gene>
<proteinExistence type="predicted"/>
<feature type="domain" description="ZAD" evidence="10">
    <location>
        <begin position="12"/>
        <end position="86"/>
    </location>
</feature>
<dbReference type="Proteomes" id="UP000653454">
    <property type="component" value="Unassembled WGS sequence"/>
</dbReference>
<keyword evidence="3" id="KW-0677">Repeat</keyword>
<evidence type="ECO:0000313" key="11">
    <source>
        <dbReference type="EMBL" id="CAG9127000.1"/>
    </source>
</evidence>
<dbReference type="GO" id="GO:0005634">
    <property type="term" value="C:nucleus"/>
    <property type="evidence" value="ECO:0007669"/>
    <property type="project" value="UniProtKB-SubCell"/>
</dbReference>
<keyword evidence="12" id="KW-1185">Reference proteome</keyword>
<comment type="caution">
    <text evidence="11">The sequence shown here is derived from an EMBL/GenBank/DDBJ whole genome shotgun (WGS) entry which is preliminary data.</text>
</comment>
<evidence type="ECO:0000256" key="7">
    <source>
        <dbReference type="PROSITE-ProRule" id="PRU00042"/>
    </source>
</evidence>
<dbReference type="FunFam" id="3.30.160.60:FF:000100">
    <property type="entry name" value="Zinc finger 45-like"/>
    <property type="match status" value="1"/>
</dbReference>
<dbReference type="PROSITE" id="PS51915">
    <property type="entry name" value="ZAD"/>
    <property type="match status" value="1"/>
</dbReference>
<dbReference type="Pfam" id="PF00096">
    <property type="entry name" value="zf-C2H2"/>
    <property type="match status" value="3"/>
</dbReference>
<feature type="binding site" evidence="8">
    <location>
        <position position="62"/>
    </location>
    <ligand>
        <name>Zn(2+)</name>
        <dbReference type="ChEBI" id="CHEBI:29105"/>
    </ligand>
</feature>
<dbReference type="FunFam" id="3.30.160.60:FF:000446">
    <property type="entry name" value="Zinc finger protein"/>
    <property type="match status" value="1"/>
</dbReference>
<feature type="domain" description="C2H2-type" evidence="9">
    <location>
        <begin position="375"/>
        <end position="402"/>
    </location>
</feature>
<feature type="domain" description="C2H2-type" evidence="9">
    <location>
        <begin position="479"/>
        <end position="506"/>
    </location>
</feature>
<dbReference type="GO" id="GO:0008270">
    <property type="term" value="F:zinc ion binding"/>
    <property type="evidence" value="ECO:0007669"/>
    <property type="project" value="UniProtKB-UniRule"/>
</dbReference>
<evidence type="ECO:0000256" key="8">
    <source>
        <dbReference type="PROSITE-ProRule" id="PRU01263"/>
    </source>
</evidence>
<organism evidence="11 12">
    <name type="scientific">Plutella xylostella</name>
    <name type="common">Diamondback moth</name>
    <name type="synonym">Plutella maculipennis</name>
    <dbReference type="NCBI Taxonomy" id="51655"/>
    <lineage>
        <taxon>Eukaryota</taxon>
        <taxon>Metazoa</taxon>
        <taxon>Ecdysozoa</taxon>
        <taxon>Arthropoda</taxon>
        <taxon>Hexapoda</taxon>
        <taxon>Insecta</taxon>
        <taxon>Pterygota</taxon>
        <taxon>Neoptera</taxon>
        <taxon>Endopterygota</taxon>
        <taxon>Lepidoptera</taxon>
        <taxon>Glossata</taxon>
        <taxon>Ditrysia</taxon>
        <taxon>Yponomeutoidea</taxon>
        <taxon>Plutellidae</taxon>
        <taxon>Plutella</taxon>
    </lineage>
</organism>
<dbReference type="PROSITE" id="PS50157">
    <property type="entry name" value="ZINC_FINGER_C2H2_2"/>
    <property type="match status" value="6"/>
</dbReference>
<dbReference type="Gene3D" id="3.30.160.60">
    <property type="entry name" value="Classic Zinc Finger"/>
    <property type="match status" value="6"/>
</dbReference>
<evidence type="ECO:0000259" key="9">
    <source>
        <dbReference type="PROSITE" id="PS50157"/>
    </source>
</evidence>
<feature type="binding site" evidence="8">
    <location>
        <position position="17"/>
    </location>
    <ligand>
        <name>Zn(2+)</name>
        <dbReference type="ChEBI" id="CHEBI:29105"/>
    </ligand>
</feature>
<dbReference type="GO" id="GO:0000978">
    <property type="term" value="F:RNA polymerase II cis-regulatory region sequence-specific DNA binding"/>
    <property type="evidence" value="ECO:0007669"/>
    <property type="project" value="TreeGrafter"/>
</dbReference>
<dbReference type="SMART" id="SM00355">
    <property type="entry name" value="ZnF_C2H2"/>
    <property type="match status" value="7"/>
</dbReference>
<feature type="domain" description="C2H2-type" evidence="9">
    <location>
        <begin position="507"/>
        <end position="530"/>
    </location>
</feature>
<dbReference type="SUPFAM" id="SSF57716">
    <property type="entry name" value="Glucocorticoid receptor-like (DNA-binding domain)"/>
    <property type="match status" value="1"/>
</dbReference>
<keyword evidence="5 8" id="KW-0862">Zinc</keyword>
<protein>
    <submittedName>
        <fullName evidence="11">(diamondback moth) hypothetical protein</fullName>
    </submittedName>
</protein>
<dbReference type="PROSITE" id="PS00028">
    <property type="entry name" value="ZINC_FINGER_C2H2_1"/>
    <property type="match status" value="6"/>
</dbReference>
<accession>A0A8S4FIP3</accession>
<keyword evidence="6" id="KW-0539">Nucleus</keyword>
<dbReference type="InterPro" id="IPR036236">
    <property type="entry name" value="Znf_C2H2_sf"/>
</dbReference>
<feature type="domain" description="C2H2-type" evidence="9">
    <location>
        <begin position="403"/>
        <end position="430"/>
    </location>
</feature>
<keyword evidence="2 8" id="KW-0479">Metal-binding</keyword>
<feature type="binding site" evidence="8">
    <location>
        <position position="59"/>
    </location>
    <ligand>
        <name>Zn(2+)</name>
        <dbReference type="ChEBI" id="CHEBI:29105"/>
    </ligand>
</feature>
<evidence type="ECO:0000256" key="6">
    <source>
        <dbReference type="ARBA" id="ARBA00023242"/>
    </source>
</evidence>
<name>A0A8S4FIP3_PLUXY</name>
<dbReference type="InterPro" id="IPR012934">
    <property type="entry name" value="Znf_AD"/>
</dbReference>
<evidence type="ECO:0000256" key="3">
    <source>
        <dbReference type="ARBA" id="ARBA00022737"/>
    </source>
</evidence>
<dbReference type="PANTHER" id="PTHR24393">
    <property type="entry name" value="ZINC FINGER PROTEIN"/>
    <property type="match status" value="1"/>
</dbReference>
<dbReference type="Pfam" id="PF07776">
    <property type="entry name" value="zf-AD"/>
    <property type="match status" value="1"/>
</dbReference>
<dbReference type="FunFam" id="3.30.160.60:FF:000512">
    <property type="entry name" value="zinc finger protein 197 isoform X1"/>
    <property type="match status" value="1"/>
</dbReference>
<feature type="domain" description="C2H2-type" evidence="9">
    <location>
        <begin position="431"/>
        <end position="458"/>
    </location>
</feature>